<name>A0ABU1JXG3_9PROT</name>
<protein>
    <submittedName>
        <fullName evidence="3">Dehydrogenase</fullName>
    </submittedName>
</protein>
<feature type="domain" description="GFO/IDH/MocA-like oxidoreductase" evidence="2">
    <location>
        <begin position="133"/>
        <end position="262"/>
    </location>
</feature>
<dbReference type="PANTHER" id="PTHR43708">
    <property type="entry name" value="CONSERVED EXPRESSED OXIDOREDUCTASE (EUROFUNG)"/>
    <property type="match status" value="1"/>
</dbReference>
<dbReference type="EMBL" id="JAVDPW010000011">
    <property type="protein sequence ID" value="MDR6293316.1"/>
    <property type="molecule type" value="Genomic_DNA"/>
</dbReference>
<accession>A0ABU1JXG3</accession>
<dbReference type="InterPro" id="IPR051317">
    <property type="entry name" value="Gfo/Idh/MocA_oxidoreduct"/>
</dbReference>
<evidence type="ECO:0000259" key="1">
    <source>
        <dbReference type="Pfam" id="PF01408"/>
    </source>
</evidence>
<evidence type="ECO:0000313" key="4">
    <source>
        <dbReference type="Proteomes" id="UP001262410"/>
    </source>
</evidence>
<organism evidence="3 4">
    <name type="scientific">Inquilinus ginsengisoli</name>
    <dbReference type="NCBI Taxonomy" id="363840"/>
    <lineage>
        <taxon>Bacteria</taxon>
        <taxon>Pseudomonadati</taxon>
        <taxon>Pseudomonadota</taxon>
        <taxon>Alphaproteobacteria</taxon>
        <taxon>Rhodospirillales</taxon>
        <taxon>Rhodospirillaceae</taxon>
        <taxon>Inquilinus</taxon>
    </lineage>
</organism>
<dbReference type="RefSeq" id="WP_309800197.1">
    <property type="nucleotide sequence ID" value="NZ_JAVDPW010000011.1"/>
</dbReference>
<dbReference type="Pfam" id="PF01408">
    <property type="entry name" value="GFO_IDH_MocA"/>
    <property type="match status" value="1"/>
</dbReference>
<proteinExistence type="predicted"/>
<evidence type="ECO:0000259" key="2">
    <source>
        <dbReference type="Pfam" id="PF22725"/>
    </source>
</evidence>
<dbReference type="SUPFAM" id="SSF55347">
    <property type="entry name" value="Glyceraldehyde-3-phosphate dehydrogenase-like, C-terminal domain"/>
    <property type="match status" value="1"/>
</dbReference>
<dbReference type="InterPro" id="IPR036291">
    <property type="entry name" value="NAD(P)-bd_dom_sf"/>
</dbReference>
<dbReference type="Gene3D" id="3.40.50.720">
    <property type="entry name" value="NAD(P)-binding Rossmann-like Domain"/>
    <property type="match status" value="1"/>
</dbReference>
<gene>
    <name evidence="3" type="ORF">E9232_005866</name>
</gene>
<keyword evidence="4" id="KW-1185">Reference proteome</keyword>
<feature type="domain" description="Gfo/Idh/MocA-like oxidoreductase N-terminal" evidence="1">
    <location>
        <begin position="6"/>
        <end position="118"/>
    </location>
</feature>
<dbReference type="InterPro" id="IPR000683">
    <property type="entry name" value="Gfo/Idh/MocA-like_OxRdtase_N"/>
</dbReference>
<comment type="caution">
    <text evidence="3">The sequence shown here is derived from an EMBL/GenBank/DDBJ whole genome shotgun (WGS) entry which is preliminary data.</text>
</comment>
<dbReference type="Proteomes" id="UP001262410">
    <property type="component" value="Unassembled WGS sequence"/>
</dbReference>
<dbReference type="Pfam" id="PF22725">
    <property type="entry name" value="GFO_IDH_MocA_C3"/>
    <property type="match status" value="1"/>
</dbReference>
<dbReference type="InterPro" id="IPR055170">
    <property type="entry name" value="GFO_IDH_MocA-like_dom"/>
</dbReference>
<dbReference type="Gene3D" id="3.30.360.10">
    <property type="entry name" value="Dihydrodipicolinate Reductase, domain 2"/>
    <property type="match status" value="1"/>
</dbReference>
<reference evidence="3 4" key="1">
    <citation type="submission" date="2023-07" db="EMBL/GenBank/DDBJ databases">
        <title>Sorghum-associated microbial communities from plants grown in Nebraska, USA.</title>
        <authorList>
            <person name="Schachtman D."/>
        </authorList>
    </citation>
    <scope>NUCLEOTIDE SEQUENCE [LARGE SCALE GENOMIC DNA]</scope>
    <source>
        <strain evidence="3 4">584</strain>
    </source>
</reference>
<dbReference type="PANTHER" id="PTHR43708:SF8">
    <property type="entry name" value="OXIDOREDUCTASE"/>
    <property type="match status" value="1"/>
</dbReference>
<evidence type="ECO:0000313" key="3">
    <source>
        <dbReference type="EMBL" id="MDR6293316.1"/>
    </source>
</evidence>
<dbReference type="SUPFAM" id="SSF51735">
    <property type="entry name" value="NAD(P)-binding Rossmann-fold domains"/>
    <property type="match status" value="1"/>
</dbReference>
<sequence length="331" mass="36048">MTAQRLRIGLVGAGWVSRHHLLGWQAQARRAQVVAIADPSRESRVARVEAFGIERNFPDLRTMLDTVPLDALDICAPRETHVELVTLAAERGLPVLCQKPLAPVLAEAEALVRAVDGRVKLMVHENWRFRPYYRQARRWIEEGRIGKVRQARMDLLSSGMIADADGARPALVRQPFFAGLDRLLVMEILIHHIDTLRYLLGPLTLAASAIGRSTAELRGEDSALLMLRSADGTAILAGNLAAYGHGPVLTDRAEFLGDAGAITLRDGVLALAGAQPESIAYDLVEAYQTAYDDAIGHFLDGLETGAPFETGPADNLETLRLVEAVYAAARP</sequence>